<dbReference type="GeneID" id="34521460"/>
<dbReference type="AlphaFoldDB" id="W6MN99"/>
<name>W6MN99_9ASCO</name>
<dbReference type="OrthoDB" id="497541at2759"/>
<keyword evidence="2" id="KW-1185">Reference proteome</keyword>
<reference evidence="1" key="1">
    <citation type="submission" date="2013-12" db="EMBL/GenBank/DDBJ databases">
        <authorList>
            <person name="Genoscope - CEA"/>
        </authorList>
    </citation>
    <scope>NUCLEOTIDE SEQUENCE</scope>
    <source>
        <strain evidence="1">CBS 1993</strain>
    </source>
</reference>
<reference evidence="1" key="2">
    <citation type="submission" date="2014-02" db="EMBL/GenBank/DDBJ databases">
        <title>Complete DNA sequence of /Kuraishia capsulata/ illustrates novel genomic features among budding yeasts (/Saccharomycotina/).</title>
        <authorList>
            <person name="Morales L."/>
            <person name="Noel B."/>
            <person name="Porcel B."/>
            <person name="Marcet-Houben M."/>
            <person name="Hullo M-F."/>
            <person name="Sacerdot C."/>
            <person name="Tekaia F."/>
            <person name="Leh-Louis V."/>
            <person name="Despons L."/>
            <person name="Khanna V."/>
            <person name="Aury J-M."/>
            <person name="Barbe V."/>
            <person name="Couloux A."/>
            <person name="Labadie K."/>
            <person name="Pelletier E."/>
            <person name="Souciet J-L."/>
            <person name="Boekhout T."/>
            <person name="Gabaldon T."/>
            <person name="Wincker P."/>
            <person name="Dujon B."/>
        </authorList>
    </citation>
    <scope>NUCLEOTIDE SEQUENCE</scope>
    <source>
        <strain evidence="1">CBS 1993</strain>
    </source>
</reference>
<organism evidence="1 2">
    <name type="scientific">Kuraishia capsulata CBS 1993</name>
    <dbReference type="NCBI Taxonomy" id="1382522"/>
    <lineage>
        <taxon>Eukaryota</taxon>
        <taxon>Fungi</taxon>
        <taxon>Dikarya</taxon>
        <taxon>Ascomycota</taxon>
        <taxon>Saccharomycotina</taxon>
        <taxon>Pichiomycetes</taxon>
        <taxon>Pichiales</taxon>
        <taxon>Pichiaceae</taxon>
        <taxon>Kuraishia</taxon>
    </lineage>
</organism>
<dbReference type="InterPro" id="IPR021848">
    <property type="entry name" value="HODM_asu-like"/>
</dbReference>
<dbReference type="Proteomes" id="UP000019384">
    <property type="component" value="Unassembled WGS sequence"/>
</dbReference>
<protein>
    <recommendedName>
        <fullName evidence="3">HRQ family protein 1</fullName>
    </recommendedName>
</protein>
<gene>
    <name evidence="1" type="ORF">KUCA_T00004062001</name>
</gene>
<evidence type="ECO:0000313" key="2">
    <source>
        <dbReference type="Proteomes" id="UP000019384"/>
    </source>
</evidence>
<evidence type="ECO:0000313" key="1">
    <source>
        <dbReference type="EMBL" id="CDK28081.1"/>
    </source>
</evidence>
<sequence length="407" mass="47111">MVVSALISEFSSLCEGLGLSSSKLLMILALLITAGYSAAKLISKPKKLIPVPPEKANNKNRKYGHWTPEIFELPEPEEYKDWSITETRPVPYRAFKHTYYITMGIRAMEWDKWIELDNEWPKYHNRKLQRIKEKGAELYGTLPEAYPAAMELLAEFKRFLPARYPKLFKRTEVGIDNLVTGESFDFTEPLKEDPMLMAAKMTQDDLAIMIENENGEYVLKGGAIMLAGFWRLRDKINLPLSAIHTTGDVPKYNEKLKSGMEKFFIRQTPEKPIVRNNYFLQTDDDLAWSKSIGDEDNEVVGWYTATPASDINKVYFRSERQSLRRLPITGATIFTIRTYFLPVVELCKEPYVPRRLLNGILSWTDVVQEYRGYTKFKDVLLPYLEERAEEQEAMGYTNDTEPDTYPM</sequence>
<dbReference type="EMBL" id="HG793129">
    <property type="protein sequence ID" value="CDK28081.1"/>
    <property type="molecule type" value="Genomic_DNA"/>
</dbReference>
<dbReference type="STRING" id="1382522.W6MN99"/>
<dbReference type="Pfam" id="PF11927">
    <property type="entry name" value="HODM_asu-like"/>
    <property type="match status" value="1"/>
</dbReference>
<dbReference type="RefSeq" id="XP_022460072.1">
    <property type="nucleotide sequence ID" value="XM_022600758.1"/>
</dbReference>
<evidence type="ECO:0008006" key="3">
    <source>
        <dbReference type="Google" id="ProtNLM"/>
    </source>
</evidence>
<accession>W6MN99</accession>
<proteinExistence type="predicted"/>
<dbReference type="HOGENOM" id="CLU_025462_0_2_1"/>